<gene>
    <name evidence="1" type="ORF">D5400_00570</name>
</gene>
<dbReference type="KEGG" id="abaw:D5400_00570"/>
<proteinExistence type="predicted"/>
<dbReference type="Proteomes" id="UP000268192">
    <property type="component" value="Chromosome"/>
</dbReference>
<dbReference type="OrthoDB" id="9810387at2"/>
<dbReference type="EMBL" id="CP032509">
    <property type="protein sequence ID" value="AZN69959.1"/>
    <property type="molecule type" value="Genomic_DNA"/>
</dbReference>
<reference evidence="1 2" key="1">
    <citation type="submission" date="2018-09" db="EMBL/GenBank/DDBJ databases">
        <title>Marinorhizobium profundi gen. nov., sp. nov., isolated from a deep-sea sediment sample from the New Britain Trench and proposal of Marinorhizobiaceae fam. nov. in the order Rhizobiales of the class Alphaproteobacteria.</title>
        <authorList>
            <person name="Cao J."/>
        </authorList>
    </citation>
    <scope>NUCLEOTIDE SEQUENCE [LARGE SCALE GENOMIC DNA]</scope>
    <source>
        <strain evidence="1 2">WS11</strain>
    </source>
</reference>
<keyword evidence="2" id="KW-1185">Reference proteome</keyword>
<protein>
    <submittedName>
        <fullName evidence="1">DUF1476 domain-containing protein</fullName>
    </submittedName>
</protein>
<evidence type="ECO:0000313" key="1">
    <source>
        <dbReference type="EMBL" id="AZN69959.1"/>
    </source>
</evidence>
<dbReference type="InterPro" id="IPR009945">
    <property type="entry name" value="ATPase_inh_sub_z"/>
</dbReference>
<evidence type="ECO:0000313" key="2">
    <source>
        <dbReference type="Proteomes" id="UP000268192"/>
    </source>
</evidence>
<dbReference type="InterPro" id="IPR038293">
    <property type="entry name" value="ATPase_inh_sub_z_sf"/>
</dbReference>
<name>A0A3Q8XL87_9HYPH</name>
<dbReference type="Gene3D" id="1.10.790.20">
    <property type="entry name" value="Domain of unknown function DUF1476"/>
    <property type="match status" value="1"/>
</dbReference>
<organism evidence="1 2">
    <name type="scientific">Georhizobium profundi</name>
    <dbReference type="NCBI Taxonomy" id="2341112"/>
    <lineage>
        <taxon>Bacteria</taxon>
        <taxon>Pseudomonadati</taxon>
        <taxon>Pseudomonadota</taxon>
        <taxon>Alphaproteobacteria</taxon>
        <taxon>Hyphomicrobiales</taxon>
        <taxon>Rhizobiaceae</taxon>
        <taxon>Georhizobium</taxon>
    </lineage>
</organism>
<accession>A0A3Q8XL87</accession>
<dbReference type="AlphaFoldDB" id="A0A3Q8XL87"/>
<sequence>MFIGSGVCSMSLFDDRERAFELKYVHDLEAAFRMRVIAMRDMARWAADRLGLIGADADSYVSTHAHAVLTRDGSGLLLKRLAADLKDRDLGVSEQELTRVYDGFCASALMRMQTLPDAGEAGMVARKH</sequence>
<dbReference type="Pfam" id="PF07345">
    <property type="entry name" value="ATPaseInh_sub_z"/>
    <property type="match status" value="1"/>
</dbReference>